<reference evidence="1" key="1">
    <citation type="submission" date="2020-01" db="EMBL/GenBank/DDBJ databases">
        <authorList>
            <person name="Mishra B."/>
        </authorList>
    </citation>
    <scope>NUCLEOTIDE SEQUENCE [LARGE SCALE GENOMIC DNA]</scope>
</reference>
<dbReference type="AlphaFoldDB" id="A0A6D2KNN7"/>
<dbReference type="EMBL" id="CACVBM020001584">
    <property type="protein sequence ID" value="CAA7054647.1"/>
    <property type="molecule type" value="Genomic_DNA"/>
</dbReference>
<organism evidence="1 2">
    <name type="scientific">Microthlaspi erraticum</name>
    <dbReference type="NCBI Taxonomy" id="1685480"/>
    <lineage>
        <taxon>Eukaryota</taxon>
        <taxon>Viridiplantae</taxon>
        <taxon>Streptophyta</taxon>
        <taxon>Embryophyta</taxon>
        <taxon>Tracheophyta</taxon>
        <taxon>Spermatophyta</taxon>
        <taxon>Magnoliopsida</taxon>
        <taxon>eudicotyledons</taxon>
        <taxon>Gunneridae</taxon>
        <taxon>Pentapetalae</taxon>
        <taxon>rosids</taxon>
        <taxon>malvids</taxon>
        <taxon>Brassicales</taxon>
        <taxon>Brassicaceae</taxon>
        <taxon>Coluteocarpeae</taxon>
        <taxon>Microthlaspi</taxon>
    </lineage>
</organism>
<evidence type="ECO:0000313" key="2">
    <source>
        <dbReference type="Proteomes" id="UP000467841"/>
    </source>
</evidence>
<protein>
    <submittedName>
        <fullName evidence="1">Uncharacterized protein</fullName>
    </submittedName>
</protein>
<gene>
    <name evidence="1" type="ORF">MERR_LOCUS41883</name>
</gene>
<keyword evidence="2" id="KW-1185">Reference proteome</keyword>
<evidence type="ECO:0000313" key="1">
    <source>
        <dbReference type="EMBL" id="CAA7054647.1"/>
    </source>
</evidence>
<comment type="caution">
    <text evidence="1">The sequence shown here is derived from an EMBL/GenBank/DDBJ whole genome shotgun (WGS) entry which is preliminary data.</text>
</comment>
<accession>A0A6D2KNN7</accession>
<sequence length="100" mass="11585">MRNVSISGEKSVIDSMFQRIAEIAFEEVRERREKPEEENEEEKEFCLFSKPPSQSCLATWQVSFDASPAKISVEFKFRLSTTLSVPRWTCSNSSSHPCRY</sequence>
<name>A0A6D2KNN7_9BRAS</name>
<dbReference type="Proteomes" id="UP000467841">
    <property type="component" value="Unassembled WGS sequence"/>
</dbReference>
<proteinExistence type="predicted"/>